<dbReference type="AlphaFoldDB" id="A0AAV2PSU6"/>
<dbReference type="Proteomes" id="UP001497623">
    <property type="component" value="Unassembled WGS sequence"/>
</dbReference>
<protein>
    <recommendedName>
        <fullName evidence="5">Deoxynucleoside kinase domain-containing protein</fullName>
    </recommendedName>
</protein>
<dbReference type="Gene3D" id="3.40.50.300">
    <property type="entry name" value="P-loop containing nucleotide triphosphate hydrolases"/>
    <property type="match status" value="1"/>
</dbReference>
<evidence type="ECO:0000256" key="2">
    <source>
        <dbReference type="PIRSR" id="PIRSR000705-1"/>
    </source>
</evidence>
<proteinExistence type="inferred from homology"/>
<accession>A0AAV2PSU6</accession>
<comment type="caution">
    <text evidence="6">The sequence shown here is derived from an EMBL/GenBank/DDBJ whole genome shotgun (WGS) entry which is preliminary data.</text>
</comment>
<keyword evidence="3" id="KW-0067">ATP-binding</keyword>
<dbReference type="GO" id="GO:0005739">
    <property type="term" value="C:mitochondrion"/>
    <property type="evidence" value="ECO:0007669"/>
    <property type="project" value="TreeGrafter"/>
</dbReference>
<feature type="binding site" evidence="3">
    <location>
        <begin position="16"/>
        <end position="24"/>
    </location>
    <ligand>
        <name>ATP</name>
        <dbReference type="ChEBI" id="CHEBI:30616"/>
    </ligand>
</feature>
<dbReference type="PIRSF" id="PIRSF000705">
    <property type="entry name" value="DNK"/>
    <property type="match status" value="1"/>
</dbReference>
<name>A0AAV2PSU6_MEGNR</name>
<feature type="region of interest" description="Disordered" evidence="4">
    <location>
        <begin position="224"/>
        <end position="248"/>
    </location>
</feature>
<evidence type="ECO:0000256" key="1">
    <source>
        <dbReference type="ARBA" id="ARBA00007420"/>
    </source>
</evidence>
<comment type="similarity">
    <text evidence="1">Belongs to the DCK/DGK family.</text>
</comment>
<dbReference type="Pfam" id="PF01712">
    <property type="entry name" value="dNK"/>
    <property type="match status" value="1"/>
</dbReference>
<feature type="domain" description="Deoxynucleoside kinase" evidence="5">
    <location>
        <begin position="12"/>
        <end position="213"/>
    </location>
</feature>
<organism evidence="6 7">
    <name type="scientific">Meganyctiphanes norvegica</name>
    <name type="common">Northern krill</name>
    <name type="synonym">Thysanopoda norvegica</name>
    <dbReference type="NCBI Taxonomy" id="48144"/>
    <lineage>
        <taxon>Eukaryota</taxon>
        <taxon>Metazoa</taxon>
        <taxon>Ecdysozoa</taxon>
        <taxon>Arthropoda</taxon>
        <taxon>Crustacea</taxon>
        <taxon>Multicrustacea</taxon>
        <taxon>Malacostraca</taxon>
        <taxon>Eumalacostraca</taxon>
        <taxon>Eucarida</taxon>
        <taxon>Euphausiacea</taxon>
        <taxon>Euphausiidae</taxon>
        <taxon>Meganyctiphanes</taxon>
    </lineage>
</organism>
<evidence type="ECO:0000259" key="5">
    <source>
        <dbReference type="Pfam" id="PF01712"/>
    </source>
</evidence>
<evidence type="ECO:0000313" key="7">
    <source>
        <dbReference type="Proteomes" id="UP001497623"/>
    </source>
</evidence>
<dbReference type="CDD" id="cd01673">
    <property type="entry name" value="dNK"/>
    <property type="match status" value="1"/>
</dbReference>
<feature type="active site" description="Proton acceptor" evidence="2">
    <location>
        <position position="92"/>
    </location>
</feature>
<dbReference type="SUPFAM" id="SSF52540">
    <property type="entry name" value="P-loop containing nucleoside triphosphate hydrolases"/>
    <property type="match status" value="1"/>
</dbReference>
<dbReference type="InterPro" id="IPR050566">
    <property type="entry name" value="Deoxyribonucleoside_kinase"/>
</dbReference>
<keyword evidence="7" id="KW-1185">Reference proteome</keyword>
<keyword evidence="3" id="KW-0547">Nucleotide-binding</keyword>
<evidence type="ECO:0000256" key="3">
    <source>
        <dbReference type="PIRSR" id="PIRSR000705-3"/>
    </source>
</evidence>
<dbReference type="InterPro" id="IPR027417">
    <property type="entry name" value="P-loop_NTPase"/>
</dbReference>
<gene>
    <name evidence="6" type="ORF">MNOR_LOCUS4265</name>
</gene>
<reference evidence="6 7" key="1">
    <citation type="submission" date="2024-05" db="EMBL/GenBank/DDBJ databases">
        <authorList>
            <person name="Wallberg A."/>
        </authorList>
    </citation>
    <scope>NUCLEOTIDE SEQUENCE [LARGE SCALE GENOMIC DNA]</scope>
</reference>
<dbReference type="InterPro" id="IPR002624">
    <property type="entry name" value="DCK/DGK"/>
</dbReference>
<sequence>MSTNEQRSTFTVCVEGNIGSGKSTLLKHFEKYEDVEVLQEPVEKWRNVRGNNLLDLMYKDPCRWAHLFQTYVQMTMLELHVQPSSSPVKILERSLFSARNCFVENLYRSGKLADPEYNVYCEWYKMITNHLKVKVDLIVYLRTDPNVTHERIAKRSRTEESAIPLEYLQSLHSLHEEWLIEKKFELPAPVLVLDANQDLPTMYKKFEEFAPEILCRNLLNSTSEVKVSSEPESPVKSPTKKPTALSNS</sequence>
<dbReference type="PANTHER" id="PTHR10513">
    <property type="entry name" value="DEOXYNUCLEOSIDE KINASE"/>
    <property type="match status" value="1"/>
</dbReference>
<dbReference type="FunFam" id="3.40.50.300:FF:001571">
    <property type="entry name" value="Deoxynucleoside kinase"/>
    <property type="match status" value="1"/>
</dbReference>
<feature type="non-terminal residue" evidence="6">
    <location>
        <position position="248"/>
    </location>
</feature>
<dbReference type="GO" id="GO:0019136">
    <property type="term" value="F:deoxynucleoside kinase activity"/>
    <property type="evidence" value="ECO:0007669"/>
    <property type="project" value="InterPro"/>
</dbReference>
<evidence type="ECO:0000313" key="6">
    <source>
        <dbReference type="EMBL" id="CAL4064807.1"/>
    </source>
</evidence>
<dbReference type="GO" id="GO:0005524">
    <property type="term" value="F:ATP binding"/>
    <property type="evidence" value="ECO:0007669"/>
    <property type="project" value="UniProtKB-KW"/>
</dbReference>
<dbReference type="InterPro" id="IPR031314">
    <property type="entry name" value="DNK_dom"/>
</dbReference>
<evidence type="ECO:0000256" key="4">
    <source>
        <dbReference type="SAM" id="MobiDB-lite"/>
    </source>
</evidence>
<dbReference type="EMBL" id="CAXKWB010001547">
    <property type="protein sequence ID" value="CAL4064807.1"/>
    <property type="molecule type" value="Genomic_DNA"/>
</dbReference>
<feature type="binding site" evidence="3">
    <location>
        <begin position="151"/>
        <end position="155"/>
    </location>
    <ligand>
        <name>ATP</name>
        <dbReference type="ChEBI" id="CHEBI:30616"/>
    </ligand>
</feature>
<dbReference type="PANTHER" id="PTHR10513:SF24">
    <property type="entry name" value="THYMIDINE KINASE 2, MITOCHONDRIAL"/>
    <property type="match status" value="1"/>
</dbReference>